<organism evidence="11">
    <name type="scientific">viral metagenome</name>
    <dbReference type="NCBI Taxonomy" id="1070528"/>
    <lineage>
        <taxon>unclassified sequences</taxon>
        <taxon>metagenomes</taxon>
        <taxon>organismal metagenomes</taxon>
    </lineage>
</organism>
<evidence type="ECO:0000256" key="2">
    <source>
        <dbReference type="ARBA" id="ARBA00012118"/>
    </source>
</evidence>
<dbReference type="Gene3D" id="3.30.60.20">
    <property type="match status" value="1"/>
</dbReference>
<keyword evidence="7" id="KW-0418">Kinase</keyword>
<dbReference type="GO" id="GO:0071897">
    <property type="term" value="P:DNA biosynthetic process"/>
    <property type="evidence" value="ECO:0007669"/>
    <property type="project" value="UniProtKB-KW"/>
</dbReference>
<evidence type="ECO:0000256" key="10">
    <source>
        <dbReference type="ARBA" id="ARBA00048254"/>
    </source>
</evidence>
<dbReference type="Pfam" id="PF00265">
    <property type="entry name" value="TK"/>
    <property type="match status" value="1"/>
</dbReference>
<evidence type="ECO:0000256" key="3">
    <source>
        <dbReference type="ARBA" id="ARBA00022634"/>
    </source>
</evidence>
<evidence type="ECO:0000256" key="1">
    <source>
        <dbReference type="ARBA" id="ARBA00007587"/>
    </source>
</evidence>
<keyword evidence="8" id="KW-0862">Zinc</keyword>
<dbReference type="GO" id="GO:0005524">
    <property type="term" value="F:ATP binding"/>
    <property type="evidence" value="ECO:0007669"/>
    <property type="project" value="UniProtKB-KW"/>
</dbReference>
<dbReference type="SUPFAM" id="SSF52540">
    <property type="entry name" value="P-loop containing nucleoside triphosphate hydrolases"/>
    <property type="match status" value="1"/>
</dbReference>
<proteinExistence type="inferred from homology"/>
<keyword evidence="9" id="KW-0067">ATP-binding</keyword>
<keyword evidence="5" id="KW-0479">Metal-binding</keyword>
<dbReference type="GO" id="GO:0046872">
    <property type="term" value="F:metal ion binding"/>
    <property type="evidence" value="ECO:0007669"/>
    <property type="project" value="UniProtKB-KW"/>
</dbReference>
<comment type="catalytic activity">
    <reaction evidence="10">
        <text>thymidine + ATP = dTMP + ADP + H(+)</text>
        <dbReference type="Rhea" id="RHEA:19129"/>
        <dbReference type="ChEBI" id="CHEBI:15378"/>
        <dbReference type="ChEBI" id="CHEBI:17748"/>
        <dbReference type="ChEBI" id="CHEBI:30616"/>
        <dbReference type="ChEBI" id="CHEBI:63528"/>
        <dbReference type="ChEBI" id="CHEBI:456216"/>
        <dbReference type="EC" id="2.7.1.21"/>
    </reaction>
</comment>
<evidence type="ECO:0000256" key="9">
    <source>
        <dbReference type="ARBA" id="ARBA00022840"/>
    </source>
</evidence>
<evidence type="ECO:0000256" key="7">
    <source>
        <dbReference type="ARBA" id="ARBA00022777"/>
    </source>
</evidence>
<dbReference type="PANTHER" id="PTHR11441:SF0">
    <property type="entry name" value="THYMIDINE KINASE, CYTOSOLIC"/>
    <property type="match status" value="1"/>
</dbReference>
<evidence type="ECO:0000256" key="4">
    <source>
        <dbReference type="ARBA" id="ARBA00022679"/>
    </source>
</evidence>
<evidence type="ECO:0000256" key="5">
    <source>
        <dbReference type="ARBA" id="ARBA00022723"/>
    </source>
</evidence>
<dbReference type="Gene3D" id="3.40.50.300">
    <property type="entry name" value="P-loop containing nucleotide triphosphate hydrolases"/>
    <property type="match status" value="1"/>
</dbReference>
<reference evidence="11" key="1">
    <citation type="journal article" date="2020" name="Nature">
        <title>Giant virus diversity and host interactions through global metagenomics.</title>
        <authorList>
            <person name="Schulz F."/>
            <person name="Roux S."/>
            <person name="Paez-Espino D."/>
            <person name="Jungbluth S."/>
            <person name="Walsh D.A."/>
            <person name="Denef V.J."/>
            <person name="McMahon K.D."/>
            <person name="Konstantinidis K.T."/>
            <person name="Eloe-Fadrosh E.A."/>
            <person name="Kyrpides N.C."/>
            <person name="Woyke T."/>
        </authorList>
    </citation>
    <scope>NUCLEOTIDE SEQUENCE</scope>
    <source>
        <strain evidence="11">GVMAG-M-3300027708-5</strain>
    </source>
</reference>
<keyword evidence="6" id="KW-0547">Nucleotide-binding</keyword>
<dbReference type="AlphaFoldDB" id="A0A6C0JHH7"/>
<keyword evidence="3" id="KW-0237">DNA synthesis</keyword>
<name>A0A6C0JHH7_9ZZZZ</name>
<dbReference type="InterPro" id="IPR001267">
    <property type="entry name" value="Thymidine_kinase"/>
</dbReference>
<dbReference type="PANTHER" id="PTHR11441">
    <property type="entry name" value="THYMIDINE KINASE"/>
    <property type="match status" value="1"/>
</dbReference>
<protein>
    <recommendedName>
        <fullName evidence="2">thymidine kinase</fullName>
        <ecNumber evidence="2">2.7.1.21</ecNumber>
    </recommendedName>
</protein>
<dbReference type="FunFam" id="3.40.50.300:FF:000948">
    <property type="entry name" value="Thymidine kinase"/>
    <property type="match status" value="1"/>
</dbReference>
<dbReference type="InterPro" id="IPR027417">
    <property type="entry name" value="P-loop_NTPase"/>
</dbReference>
<evidence type="ECO:0000256" key="8">
    <source>
        <dbReference type="ARBA" id="ARBA00022833"/>
    </source>
</evidence>
<dbReference type="GO" id="GO:0004797">
    <property type="term" value="F:thymidine kinase activity"/>
    <property type="evidence" value="ECO:0007669"/>
    <property type="project" value="UniProtKB-EC"/>
</dbReference>
<dbReference type="SUPFAM" id="SSF57716">
    <property type="entry name" value="Glucocorticoid receptor-like (DNA-binding domain)"/>
    <property type="match status" value="1"/>
</dbReference>
<dbReference type="GO" id="GO:0046104">
    <property type="term" value="P:thymidine metabolic process"/>
    <property type="evidence" value="ECO:0007669"/>
    <property type="project" value="TreeGrafter"/>
</dbReference>
<dbReference type="EMBL" id="MN740406">
    <property type="protein sequence ID" value="QHU05039.1"/>
    <property type="molecule type" value="Genomic_DNA"/>
</dbReference>
<evidence type="ECO:0000313" key="11">
    <source>
        <dbReference type="EMBL" id="QHU05039.1"/>
    </source>
</evidence>
<dbReference type="EC" id="2.7.1.21" evidence="2"/>
<accession>A0A6C0JHH7</accession>
<dbReference type="PIRSF" id="PIRSF035805">
    <property type="entry name" value="TK_cell"/>
    <property type="match status" value="1"/>
</dbReference>
<evidence type="ECO:0000256" key="6">
    <source>
        <dbReference type="ARBA" id="ARBA00022741"/>
    </source>
</evidence>
<comment type="similarity">
    <text evidence="1">Belongs to the thymidine kinase family.</text>
</comment>
<keyword evidence="4" id="KW-0808">Transferase</keyword>
<sequence>MKGQVNQVGFLEIILGPMFSGKTTHLVNLYHTYIKSGLRVLVINYSADTRYHDTMLSTHDKKMIPCTFAFELVNVQGSFENYNAILINEAQFFPDLYETVVKLVNVEKKRLHLCGLDGDFKRQKFGKLLDLIPICDTVTKLHSNCTNCQQPAIFSHRITKEQEQVIIGSTNYVPLCRTCYNIVNLN</sequence>